<dbReference type="InParanoid" id="Q0UH93"/>
<dbReference type="GeneID" id="5976074"/>
<name>Q0UH93_PHANO</name>
<reference evidence="2" key="1">
    <citation type="journal article" date="2007" name="Plant Cell">
        <title>Dothideomycete-plant interactions illuminated by genome sequencing and EST analysis of the wheat pathogen Stagonospora nodorum.</title>
        <authorList>
            <person name="Hane J.K."/>
            <person name="Lowe R.G."/>
            <person name="Solomon P.S."/>
            <person name="Tan K.C."/>
            <person name="Schoch C.L."/>
            <person name="Spatafora J.W."/>
            <person name="Crous P.W."/>
            <person name="Kodira C."/>
            <person name="Birren B.W."/>
            <person name="Galagan J.E."/>
            <person name="Torriani S.F."/>
            <person name="McDonald B.A."/>
            <person name="Oliver R.P."/>
        </authorList>
    </citation>
    <scope>NUCLEOTIDE SEQUENCE [LARGE SCALE GENOMIC DNA]</scope>
    <source>
        <strain evidence="2">SN15 / ATCC MYA-4574 / FGSC 10173</strain>
    </source>
</reference>
<dbReference type="EMBL" id="CH445337">
    <property type="protein sequence ID" value="EAT84039.2"/>
    <property type="molecule type" value="Genomic_DNA"/>
</dbReference>
<protein>
    <submittedName>
        <fullName evidence="1">Uncharacterized protein</fullName>
    </submittedName>
</protein>
<accession>Q0UH93</accession>
<gene>
    <name evidence="1" type="ORF">SNOG_08871</name>
</gene>
<evidence type="ECO:0000313" key="1">
    <source>
        <dbReference type="EMBL" id="EAT84039.2"/>
    </source>
</evidence>
<proteinExistence type="predicted"/>
<dbReference type="VEuPathDB" id="FungiDB:JI435_088710"/>
<evidence type="ECO:0000313" key="2">
    <source>
        <dbReference type="Proteomes" id="UP000001055"/>
    </source>
</evidence>
<dbReference type="RefSeq" id="XP_001799175.1">
    <property type="nucleotide sequence ID" value="XM_001799123.1"/>
</dbReference>
<dbReference type="Proteomes" id="UP000001055">
    <property type="component" value="Unassembled WGS sequence"/>
</dbReference>
<dbReference type="AlphaFoldDB" id="Q0UH93"/>
<dbReference type="KEGG" id="pno:SNOG_08871"/>
<organism evidence="1 2">
    <name type="scientific">Phaeosphaeria nodorum (strain SN15 / ATCC MYA-4574 / FGSC 10173)</name>
    <name type="common">Glume blotch fungus</name>
    <name type="synonym">Parastagonospora nodorum</name>
    <dbReference type="NCBI Taxonomy" id="321614"/>
    <lineage>
        <taxon>Eukaryota</taxon>
        <taxon>Fungi</taxon>
        <taxon>Dikarya</taxon>
        <taxon>Ascomycota</taxon>
        <taxon>Pezizomycotina</taxon>
        <taxon>Dothideomycetes</taxon>
        <taxon>Pleosporomycetidae</taxon>
        <taxon>Pleosporales</taxon>
        <taxon>Pleosporineae</taxon>
        <taxon>Phaeosphaeriaceae</taxon>
        <taxon>Parastagonospora</taxon>
    </lineage>
</organism>
<sequence>METASPPQAVQTTLAVTPIEDPTVFKTTREFLSNFTELEVLHHWANHPLPNAPKILEDAVGVAPDLEWHTSDPNKFLAVIKKAAIYYIRVIENCHLRSKLGYPDTAIGFPVDGSISGLSINDSWADVANNKDSASTVDRGFARFCFYCDASDDHNGTDESPCPSKESGTILCKLCVNAIGKKNRICRDRTHGHQTHRCTFQWSHHCRKFPELIKPADWSLYDKRGLARGMALADDAMIGAVFRKNIIAEGPIDWTVVADEEKRLEYEATQCSSGEEEEDDQK</sequence>